<dbReference type="EMBL" id="CAJNDS010002152">
    <property type="protein sequence ID" value="CAE7353330.1"/>
    <property type="molecule type" value="Genomic_DNA"/>
</dbReference>
<comment type="caution">
    <text evidence="2">The sequence shown here is derived from an EMBL/GenBank/DDBJ whole genome shotgun (WGS) entry which is preliminary data.</text>
</comment>
<dbReference type="Proteomes" id="UP000604046">
    <property type="component" value="Unassembled WGS sequence"/>
</dbReference>
<evidence type="ECO:0000256" key="1">
    <source>
        <dbReference type="SAM" id="MobiDB-lite"/>
    </source>
</evidence>
<gene>
    <name evidence="2" type="ORF">SNAT2548_LOCUS18686</name>
</gene>
<sequence length="238" mass="26538">MAETPCAAKMLLWLDEIESQIQVAPFVRRPRLQESALQAAREAAREAAEADGKPGPAERRRLQEAELEAARNEVKGRAALLHSIVEEIEEEASLQQAQLSNHMGGIHRSMCAPGVPVLLAEVELEGPCSGISGHGWHAWYARNGRAVCPVLKCSVGIRGNRGSWESVRAEFGETQGLRWSLRWLSLWSMMPSLASHVRMSCPEISQHIRTELWEVFQASQSQLANQQGQLYRPYAEHI</sequence>
<reference evidence="2" key="1">
    <citation type="submission" date="2021-02" db="EMBL/GenBank/DDBJ databases">
        <authorList>
            <person name="Dougan E. K."/>
            <person name="Rhodes N."/>
            <person name="Thang M."/>
            <person name="Chan C."/>
        </authorList>
    </citation>
    <scope>NUCLEOTIDE SEQUENCE</scope>
</reference>
<accession>A0A812PJ53</accession>
<feature type="region of interest" description="Disordered" evidence="1">
    <location>
        <begin position="38"/>
        <end position="59"/>
    </location>
</feature>
<keyword evidence="3" id="KW-1185">Reference proteome</keyword>
<organism evidence="2 3">
    <name type="scientific">Symbiodinium natans</name>
    <dbReference type="NCBI Taxonomy" id="878477"/>
    <lineage>
        <taxon>Eukaryota</taxon>
        <taxon>Sar</taxon>
        <taxon>Alveolata</taxon>
        <taxon>Dinophyceae</taxon>
        <taxon>Suessiales</taxon>
        <taxon>Symbiodiniaceae</taxon>
        <taxon>Symbiodinium</taxon>
    </lineage>
</organism>
<name>A0A812PJ53_9DINO</name>
<proteinExistence type="predicted"/>
<feature type="compositionally biased region" description="Basic and acidic residues" evidence="1">
    <location>
        <begin position="42"/>
        <end position="59"/>
    </location>
</feature>
<protein>
    <submittedName>
        <fullName evidence="2">Uncharacterized protein</fullName>
    </submittedName>
</protein>
<evidence type="ECO:0000313" key="2">
    <source>
        <dbReference type="EMBL" id="CAE7353330.1"/>
    </source>
</evidence>
<evidence type="ECO:0000313" key="3">
    <source>
        <dbReference type="Proteomes" id="UP000604046"/>
    </source>
</evidence>
<dbReference type="AlphaFoldDB" id="A0A812PJ53"/>